<dbReference type="InterPro" id="IPR035963">
    <property type="entry name" value="FERM_2"/>
</dbReference>
<feature type="region of interest" description="Disordered" evidence="1">
    <location>
        <begin position="418"/>
        <end position="492"/>
    </location>
</feature>
<dbReference type="FunFam" id="2.30.29.30:FF:000066">
    <property type="entry name" value="FERM and PDZ domain-containing protein 4"/>
    <property type="match status" value="1"/>
</dbReference>
<feature type="compositionally biased region" description="Pro residues" evidence="1">
    <location>
        <begin position="445"/>
        <end position="457"/>
    </location>
</feature>
<evidence type="ECO:0000259" key="2">
    <source>
        <dbReference type="PROSITE" id="PS50057"/>
    </source>
</evidence>
<feature type="compositionally biased region" description="Basic and acidic residues" evidence="1">
    <location>
        <begin position="259"/>
        <end position="273"/>
    </location>
</feature>
<dbReference type="SUPFAM" id="SSF47031">
    <property type="entry name" value="Second domain of FERM"/>
    <property type="match status" value="1"/>
</dbReference>
<dbReference type="Proteomes" id="UP000193380">
    <property type="component" value="Unassembled WGS sequence"/>
</dbReference>
<feature type="compositionally biased region" description="Polar residues" evidence="1">
    <location>
        <begin position="1073"/>
        <end position="1086"/>
    </location>
</feature>
<feature type="compositionally biased region" description="Basic and acidic residues" evidence="1">
    <location>
        <begin position="882"/>
        <end position="898"/>
    </location>
</feature>
<feature type="compositionally biased region" description="Basic and acidic residues" evidence="1">
    <location>
        <begin position="1063"/>
        <end position="1072"/>
    </location>
</feature>
<dbReference type="InterPro" id="IPR000299">
    <property type="entry name" value="FERM_domain"/>
</dbReference>
<name>A0A060YWU5_ONCMY</name>
<gene>
    <name evidence="3" type="ORF">GSONMT00036849001</name>
</gene>
<feature type="compositionally biased region" description="Acidic residues" evidence="1">
    <location>
        <begin position="429"/>
        <end position="438"/>
    </location>
</feature>
<dbReference type="CDD" id="cd13183">
    <property type="entry name" value="FERM_C_FRMPD1_FRMPD3_FRMPD4"/>
    <property type="match status" value="1"/>
</dbReference>
<feature type="region of interest" description="Disordered" evidence="1">
    <location>
        <begin position="650"/>
        <end position="751"/>
    </location>
</feature>
<feature type="compositionally biased region" description="Low complexity" evidence="1">
    <location>
        <begin position="476"/>
        <end position="492"/>
    </location>
</feature>
<dbReference type="InterPro" id="IPR011993">
    <property type="entry name" value="PH-like_dom_sf"/>
</dbReference>
<proteinExistence type="predicted"/>
<evidence type="ECO:0000313" key="4">
    <source>
        <dbReference type="Proteomes" id="UP000193380"/>
    </source>
</evidence>
<feature type="domain" description="FERM" evidence="2">
    <location>
        <begin position="1"/>
        <end position="223"/>
    </location>
</feature>
<dbReference type="Gene3D" id="2.30.29.30">
    <property type="entry name" value="Pleckstrin-homology domain (PH domain)/Phosphotyrosine-binding domain (PTB)"/>
    <property type="match status" value="1"/>
</dbReference>
<organism evidence="3 4">
    <name type="scientific">Oncorhynchus mykiss</name>
    <name type="common">Rainbow trout</name>
    <name type="synonym">Salmo gairdneri</name>
    <dbReference type="NCBI Taxonomy" id="8022"/>
    <lineage>
        <taxon>Eukaryota</taxon>
        <taxon>Metazoa</taxon>
        <taxon>Chordata</taxon>
        <taxon>Craniata</taxon>
        <taxon>Vertebrata</taxon>
        <taxon>Euteleostomi</taxon>
        <taxon>Actinopterygii</taxon>
        <taxon>Neopterygii</taxon>
        <taxon>Teleostei</taxon>
        <taxon>Protacanthopterygii</taxon>
        <taxon>Salmoniformes</taxon>
        <taxon>Salmonidae</taxon>
        <taxon>Salmoninae</taxon>
        <taxon>Oncorhynchus</taxon>
    </lineage>
</organism>
<dbReference type="PANTHER" id="PTHR46221:SF1">
    <property type="entry name" value="FERM AND PDZ DOMAIN-CONTAINING PROTEIN 3"/>
    <property type="match status" value="1"/>
</dbReference>
<reference evidence="3" key="2">
    <citation type="submission" date="2014-03" db="EMBL/GenBank/DDBJ databases">
        <authorList>
            <person name="Genoscope - CEA"/>
        </authorList>
    </citation>
    <scope>NUCLEOTIDE SEQUENCE</scope>
</reference>
<dbReference type="PaxDb" id="8022-A0A060YWU5"/>
<dbReference type="Gene3D" id="1.20.80.10">
    <property type="match status" value="1"/>
</dbReference>
<protein>
    <recommendedName>
        <fullName evidence="2">FERM domain-containing protein</fullName>
    </recommendedName>
</protein>
<evidence type="ECO:0000313" key="3">
    <source>
        <dbReference type="EMBL" id="CDQ93969.1"/>
    </source>
</evidence>
<feature type="compositionally biased region" description="Basic and acidic residues" evidence="1">
    <location>
        <begin position="679"/>
        <end position="688"/>
    </location>
</feature>
<dbReference type="PROSITE" id="PS50057">
    <property type="entry name" value="FERM_3"/>
    <property type="match status" value="1"/>
</dbReference>
<dbReference type="EMBL" id="FR916487">
    <property type="protein sequence ID" value="CDQ93969.1"/>
    <property type="molecule type" value="Genomic_DNA"/>
</dbReference>
<dbReference type="InterPro" id="IPR014352">
    <property type="entry name" value="FERM/acyl-CoA-bd_prot_sf"/>
</dbReference>
<feature type="non-terminal residue" evidence="3">
    <location>
        <position position="1"/>
    </location>
</feature>
<feature type="compositionally biased region" description="Basic and acidic residues" evidence="1">
    <location>
        <begin position="696"/>
        <end position="706"/>
    </location>
</feature>
<accession>A0A060YWU5</accession>
<feature type="region of interest" description="Disordered" evidence="1">
    <location>
        <begin position="325"/>
        <end position="357"/>
    </location>
</feature>
<sequence>EVESAPFLYHEPPPKVVLENLAVLYHLSLSLSLSLLPLSLALYSPPPLYSRLSFSLSLSLPRKEWGLEPFLPLTLLPTIKEKNVCKTLSQLLKTYQHPPPSGNKVPPLQGKLQYMRVLNDLPPFGGLLFHTVGPDEKQSATTLLVGPRHGIGHVIDLKNNLTTVLTEFSRVAKIQLHRENQGVARVEVAIHEAKPLVLLMEWPDASNFACLISGYYKLFVDPKRAIYYRTPGQSYMIKADYRGSHHAHPRSGVTAVPSGDRRGDERERSHTRDPGSQSQKSATAPLPAESQHLGLCHVHLREPQQLQELQMQAEPELDINENLISQEVPERPSAKSDPIPRSTETIGERPESPVQESSVVFRSRAQTMGQSQRATRFFCDSCKARLRAEGVVVALNGGSSGNSSKHCSSACASRDGGAVDLMALPPPGNEEEEEEEVEEVGRKLQPPPSAIADPPPGFRDNSSDEDDSKRGRKSQPNPNSSSAKASAKEVVPAPEDVPVTLIDNVATRTVRDHAQELDDALVSTLQALEALAASEDFPHHPQQPAQTTGLIVLAAITPESSLDSGHETNSSELTDVSEMVSAMKQHQNQAYLLAHHINKERIFSRRDFPLAIPGCTTQTIEGGAFSMGQIRGSCPSKPVTLSKTVPLKLSPAKETASPGLSSVKQGSNVTQDPSQSEPSEGKKAKPESTKACTQDRPAKSPEELKVSDPGQAPKVGKDQRSPCSAVGKLSPNLSAGIKGKKSAPLSPDPTNKALPILLAVDRTASAKICPTNMCQDAETASSETIKPSSSNDLLPVDGLFCTCPVREPGPQLRPKDPQSQKVVVFHSSSPTDDERLRAKGLQLASSKEIAARAAGGAGADPVLVKPSPQVPTKYSQSPHIPVKAERKEAAEAKAERSQGKAQAEPQKCPSKTLSLLGDSTHPTCSVDKVSTFPSADSKKQGGGKGKAQRSAPFLSIKNLLSATFPARIRRETDERRAQLQKVRQYELEFLEELLKPKSSGGEYLPQGSSPVPSGTPCACQLRTSPVLKAPGISREQRRSCDCKRMCRGIRLPDTPVGSTAEPQQHRGRERSLSKTPPATSKTPHSQGDQRRPQTLEIKTTRIRSTSLESREPRGEQASCLPTCTSRTPDCMGAPQYKKLQRRYSIGEVDNAEGTPLYAEVKPKAKSLEKEMERVRATGLRLPTPVEPVHNQTQTHTAAAAAKGKKGVFFVQGEELLRESKEGAPTEMLLGLPSEDSDDREKCCSFCFCYRKCEEADESSEKEELSYSIPLQVLPGMQLDSQTLPVISKTLQVLHAEGCSGEEEEIEEEEEEPQTQEIDLRACRTLEGSLARVQSLQGQTFSLPDGFLNAQLDANELLAILRQCANVPQVDNESRLQPSRIAEYKQELAVRFKEFRAACRRVASVEKSPTRMLSVVTASFLVLCELTQTFIKLVRGVRSEAQRLQLLRKVEEVAINYTLLLRAAEDAMGHSSSLPNKSVSPLVTTTTTNMGSLSRPMKTLPAHWGKLVNNYL</sequence>
<dbReference type="STRING" id="8022.A0A060YWU5"/>
<feature type="region of interest" description="Disordered" evidence="1">
    <location>
        <begin position="243"/>
        <end position="286"/>
    </location>
</feature>
<evidence type="ECO:0000256" key="1">
    <source>
        <dbReference type="SAM" id="MobiDB-lite"/>
    </source>
</evidence>
<dbReference type="PANTHER" id="PTHR46221">
    <property type="entry name" value="FERM AND PDZ DOMAIN-CONTAINING PROTEIN FAMILY MEMBER"/>
    <property type="match status" value="1"/>
</dbReference>
<reference evidence="3" key="1">
    <citation type="journal article" date="2014" name="Nat. Commun.">
        <title>The rainbow trout genome provides novel insights into evolution after whole-genome duplication in vertebrates.</title>
        <authorList>
            <person name="Berthelot C."/>
            <person name="Brunet F."/>
            <person name="Chalopin D."/>
            <person name="Juanchich A."/>
            <person name="Bernard M."/>
            <person name="Noel B."/>
            <person name="Bento P."/>
            <person name="Da Silva C."/>
            <person name="Labadie K."/>
            <person name="Alberti A."/>
            <person name="Aury J.M."/>
            <person name="Louis A."/>
            <person name="Dehais P."/>
            <person name="Bardou P."/>
            <person name="Montfort J."/>
            <person name="Klopp C."/>
            <person name="Cabau C."/>
            <person name="Gaspin C."/>
            <person name="Thorgaard G.H."/>
            <person name="Boussaha M."/>
            <person name="Quillet E."/>
            <person name="Guyomard R."/>
            <person name="Galiana D."/>
            <person name="Bobe J."/>
            <person name="Volff J.N."/>
            <person name="Genet C."/>
            <person name="Wincker P."/>
            <person name="Jaillon O."/>
            <person name="Roest Crollius H."/>
            <person name="Guiguen Y."/>
        </authorList>
    </citation>
    <scope>NUCLEOTIDE SEQUENCE [LARGE SCALE GENOMIC DNA]</scope>
</reference>
<dbReference type="SUPFAM" id="SSF50729">
    <property type="entry name" value="PH domain-like"/>
    <property type="match status" value="1"/>
</dbReference>
<feature type="region of interest" description="Disordered" evidence="1">
    <location>
        <begin position="1051"/>
        <end position="1120"/>
    </location>
</feature>
<feature type="compositionally biased region" description="Polar residues" evidence="1">
    <location>
        <begin position="658"/>
        <end position="678"/>
    </location>
</feature>
<feature type="region of interest" description="Disordered" evidence="1">
    <location>
        <begin position="855"/>
        <end position="950"/>
    </location>
</feature>
<dbReference type="InterPro" id="IPR041779">
    <property type="entry name" value="FRMPD1/3/4_FERM_C"/>
</dbReference>